<feature type="transmembrane region" description="Helical" evidence="12">
    <location>
        <begin position="51"/>
        <end position="84"/>
    </location>
</feature>
<dbReference type="PANTHER" id="PTHR42985">
    <property type="entry name" value="SODIUM-COUPLED MONOCARBOXYLATE TRANSPORTER"/>
    <property type="match status" value="1"/>
</dbReference>
<dbReference type="GO" id="GO:0015293">
    <property type="term" value="F:symporter activity"/>
    <property type="evidence" value="ECO:0007669"/>
    <property type="project" value="TreeGrafter"/>
</dbReference>
<sequence length="595" mass="65342">KLKRKLFQSDDYAVAVIIMLLPVGVGILHALCSVKNETRDEYMFGGHNMPIVLVTLSTFMKFVVSNLMIDLLIIIIFSIIIIAMPACRYSLSHNLHEELSVLSNPPCLFGLPAAGVIHPPSCLYKSVALRLFMTALSMIRNVGVQALILVLPALALKACIDMSIRVSLVLLGAVTIVYTALGGIKSVIIVDAFQTTIVLIGTFAYMIQAIIKVGSFHDVWRISGEGGRLNLHKVTLDPRTRHTHWSLVIGYTFLWSINSYGQASLQRINSIETERGNKISYLMSVPLILIFGLMNCVLGLCIYAYYTVKGCGPYQAGIINNKNQIAPYFVHTALDDVSGAGGMYFGILCSASLSALASGINAMAANTVQDFLSRPLEHVKEKTIVMITKAFVLVYGALSVGTAYFISSWIEHPATEIVNAFFGIFGSPVLGVVVLGASVPWANKYGAFAGALITLGINLCMGLGHYSEQNFPEMLPPISTKNCCSGNFNDYEKTEAFNICYNNGSKEGLMSTTFNNSVTSSYDIQDKSKEAYFIFQISYEWYSVIGCCLCIVISTIVSFFTKAKPDENGRFSAYSNSTDAQYIYPFLRRYWGLED</sequence>
<comment type="subcellular location">
    <subcellularLocation>
        <location evidence="1">Cell membrane</location>
        <topology evidence="1">Multi-pass membrane protein</topology>
    </subcellularLocation>
</comment>
<feature type="transmembrane region" description="Helical" evidence="12">
    <location>
        <begin position="541"/>
        <end position="560"/>
    </location>
</feature>
<evidence type="ECO:0000313" key="13">
    <source>
        <dbReference type="EMBL" id="RUS75094.1"/>
    </source>
</evidence>
<feature type="transmembrane region" description="Helical" evidence="12">
    <location>
        <begin position="12"/>
        <end position="31"/>
    </location>
</feature>
<dbReference type="Proteomes" id="UP000271974">
    <property type="component" value="Unassembled WGS sequence"/>
</dbReference>
<feature type="non-terminal residue" evidence="13">
    <location>
        <position position="1"/>
    </location>
</feature>
<keyword evidence="6 12" id="KW-1133">Transmembrane helix</keyword>
<dbReference type="EMBL" id="RQTK01000772">
    <property type="protein sequence ID" value="RUS75094.1"/>
    <property type="molecule type" value="Genomic_DNA"/>
</dbReference>
<dbReference type="PROSITE" id="PS50283">
    <property type="entry name" value="NA_SOLUT_SYMP_3"/>
    <property type="match status" value="1"/>
</dbReference>
<reference evidence="13 14" key="1">
    <citation type="submission" date="2019-01" db="EMBL/GenBank/DDBJ databases">
        <title>A draft genome assembly of the solar-powered sea slug Elysia chlorotica.</title>
        <authorList>
            <person name="Cai H."/>
            <person name="Li Q."/>
            <person name="Fang X."/>
            <person name="Li J."/>
            <person name="Curtis N.E."/>
            <person name="Altenburger A."/>
            <person name="Shibata T."/>
            <person name="Feng M."/>
            <person name="Maeda T."/>
            <person name="Schwartz J.A."/>
            <person name="Shigenobu S."/>
            <person name="Lundholm N."/>
            <person name="Nishiyama T."/>
            <person name="Yang H."/>
            <person name="Hasebe M."/>
            <person name="Li S."/>
            <person name="Pierce S.K."/>
            <person name="Wang J."/>
        </authorList>
    </citation>
    <scope>NUCLEOTIDE SEQUENCE [LARGE SCALE GENOMIC DNA]</scope>
    <source>
        <strain evidence="13">EC2010</strain>
        <tissue evidence="13">Whole organism of an adult</tissue>
    </source>
</reference>
<evidence type="ECO:0000256" key="1">
    <source>
        <dbReference type="ARBA" id="ARBA00004651"/>
    </source>
</evidence>
<evidence type="ECO:0000256" key="11">
    <source>
        <dbReference type="RuleBase" id="RU362091"/>
    </source>
</evidence>
<feature type="transmembrane region" description="Helical" evidence="12">
    <location>
        <begin position="281"/>
        <end position="306"/>
    </location>
</feature>
<evidence type="ECO:0000256" key="5">
    <source>
        <dbReference type="ARBA" id="ARBA00022692"/>
    </source>
</evidence>
<organism evidence="13 14">
    <name type="scientific">Elysia chlorotica</name>
    <name type="common">Eastern emerald elysia</name>
    <name type="synonym">Sea slug</name>
    <dbReference type="NCBI Taxonomy" id="188477"/>
    <lineage>
        <taxon>Eukaryota</taxon>
        <taxon>Metazoa</taxon>
        <taxon>Spiralia</taxon>
        <taxon>Lophotrochozoa</taxon>
        <taxon>Mollusca</taxon>
        <taxon>Gastropoda</taxon>
        <taxon>Heterobranchia</taxon>
        <taxon>Euthyneura</taxon>
        <taxon>Panpulmonata</taxon>
        <taxon>Sacoglossa</taxon>
        <taxon>Placobranchoidea</taxon>
        <taxon>Plakobranchidae</taxon>
        <taxon>Elysia</taxon>
    </lineage>
</organism>
<dbReference type="PANTHER" id="PTHR42985:SF40">
    <property type="entry name" value="LD47995P-RELATED"/>
    <property type="match status" value="1"/>
</dbReference>
<dbReference type="GO" id="GO:0006814">
    <property type="term" value="P:sodium ion transport"/>
    <property type="evidence" value="ECO:0007669"/>
    <property type="project" value="UniProtKB-KW"/>
</dbReference>
<proteinExistence type="inferred from homology"/>
<dbReference type="Gene3D" id="1.20.1730.10">
    <property type="entry name" value="Sodium/glucose cotransporter"/>
    <property type="match status" value="1"/>
</dbReference>
<evidence type="ECO:0000256" key="3">
    <source>
        <dbReference type="ARBA" id="ARBA00022448"/>
    </source>
</evidence>
<comment type="similarity">
    <text evidence="2 11">Belongs to the sodium:solute symporter (SSF) (TC 2.A.21) family.</text>
</comment>
<dbReference type="GO" id="GO:0005886">
    <property type="term" value="C:plasma membrane"/>
    <property type="evidence" value="ECO:0007669"/>
    <property type="project" value="UniProtKB-SubCell"/>
</dbReference>
<dbReference type="InterPro" id="IPR001734">
    <property type="entry name" value="Na/solute_symporter"/>
</dbReference>
<keyword evidence="14" id="KW-1185">Reference proteome</keyword>
<evidence type="ECO:0000256" key="10">
    <source>
        <dbReference type="ARBA" id="ARBA00023201"/>
    </source>
</evidence>
<gene>
    <name evidence="13" type="ORF">EGW08_017148</name>
</gene>
<protein>
    <recommendedName>
        <fullName evidence="15">Sodium/solute symporter</fullName>
    </recommendedName>
</protein>
<name>A0A433T0M9_ELYCH</name>
<evidence type="ECO:0008006" key="15">
    <source>
        <dbReference type="Google" id="ProtNLM"/>
    </source>
</evidence>
<keyword evidence="10" id="KW-0739">Sodium transport</keyword>
<evidence type="ECO:0000256" key="9">
    <source>
        <dbReference type="ARBA" id="ARBA00023136"/>
    </source>
</evidence>
<keyword evidence="7" id="KW-0915">Sodium</keyword>
<evidence type="ECO:0000256" key="6">
    <source>
        <dbReference type="ARBA" id="ARBA00022989"/>
    </source>
</evidence>
<feature type="transmembrane region" description="Helical" evidence="12">
    <location>
        <begin position="188"/>
        <end position="211"/>
    </location>
</feature>
<evidence type="ECO:0000256" key="4">
    <source>
        <dbReference type="ARBA" id="ARBA00022475"/>
    </source>
</evidence>
<keyword evidence="5 12" id="KW-0812">Transmembrane</keyword>
<dbReference type="OrthoDB" id="6132759at2759"/>
<dbReference type="STRING" id="188477.A0A433T0M9"/>
<keyword evidence="3" id="KW-0813">Transport</keyword>
<accession>A0A433T0M9</accession>
<feature type="transmembrane region" description="Helical" evidence="12">
    <location>
        <begin position="418"/>
        <end position="438"/>
    </location>
</feature>
<evidence type="ECO:0000256" key="7">
    <source>
        <dbReference type="ARBA" id="ARBA00023053"/>
    </source>
</evidence>
<feature type="transmembrane region" description="Helical" evidence="12">
    <location>
        <begin position="343"/>
        <end position="364"/>
    </location>
</feature>
<feature type="transmembrane region" description="Helical" evidence="12">
    <location>
        <begin position="445"/>
        <end position="466"/>
    </location>
</feature>
<feature type="transmembrane region" description="Helical" evidence="12">
    <location>
        <begin position="131"/>
        <end position="156"/>
    </location>
</feature>
<evidence type="ECO:0000256" key="2">
    <source>
        <dbReference type="ARBA" id="ARBA00006434"/>
    </source>
</evidence>
<dbReference type="Pfam" id="PF00474">
    <property type="entry name" value="SSF"/>
    <property type="match status" value="1"/>
</dbReference>
<keyword evidence="8" id="KW-0406">Ion transport</keyword>
<dbReference type="InterPro" id="IPR051163">
    <property type="entry name" value="Sodium:Solute_Symporter_SSF"/>
</dbReference>
<feature type="non-terminal residue" evidence="13">
    <location>
        <position position="595"/>
    </location>
</feature>
<evidence type="ECO:0000256" key="8">
    <source>
        <dbReference type="ARBA" id="ARBA00023065"/>
    </source>
</evidence>
<keyword evidence="9 12" id="KW-0472">Membrane</keyword>
<keyword evidence="4" id="KW-1003">Cell membrane</keyword>
<feature type="transmembrane region" description="Helical" evidence="12">
    <location>
        <begin position="162"/>
        <end position="181"/>
    </location>
</feature>
<evidence type="ECO:0000313" key="14">
    <source>
        <dbReference type="Proteomes" id="UP000271974"/>
    </source>
</evidence>
<comment type="caution">
    <text evidence="13">The sequence shown here is derived from an EMBL/GenBank/DDBJ whole genome shotgun (WGS) entry which is preliminary data.</text>
</comment>
<evidence type="ECO:0000256" key="12">
    <source>
        <dbReference type="SAM" id="Phobius"/>
    </source>
</evidence>
<feature type="transmembrane region" description="Helical" evidence="12">
    <location>
        <begin position="384"/>
        <end position="406"/>
    </location>
</feature>
<dbReference type="AlphaFoldDB" id="A0A433T0M9"/>
<dbReference type="InterPro" id="IPR038377">
    <property type="entry name" value="Na/Glc_symporter_sf"/>
</dbReference>